<name>A0A948TH54_9GAMM</name>
<evidence type="ECO:0000256" key="11">
    <source>
        <dbReference type="ARBA" id="ARBA00057735"/>
    </source>
</evidence>
<dbReference type="PANTHER" id="PTHR10344:SF4">
    <property type="entry name" value="UMP-CMP KINASE 2, MITOCHONDRIAL"/>
    <property type="match status" value="1"/>
</dbReference>
<evidence type="ECO:0000256" key="4">
    <source>
        <dbReference type="ARBA" id="ARBA00022679"/>
    </source>
</evidence>
<evidence type="ECO:0000256" key="3">
    <source>
        <dbReference type="ARBA" id="ARBA00017144"/>
    </source>
</evidence>
<feature type="binding site" evidence="12">
    <location>
        <begin position="22"/>
        <end position="29"/>
    </location>
    <ligand>
        <name>ATP</name>
        <dbReference type="ChEBI" id="CHEBI:30616"/>
    </ligand>
</feature>
<reference evidence="14" key="1">
    <citation type="journal article" date="2021" name="PeerJ">
        <title>Extensive microbial diversity within the chicken gut microbiome revealed by metagenomics and culture.</title>
        <authorList>
            <person name="Gilroy R."/>
            <person name="Ravi A."/>
            <person name="Getino M."/>
            <person name="Pursley I."/>
            <person name="Horton D.L."/>
            <person name="Alikhan N.F."/>
            <person name="Baker D."/>
            <person name="Gharbi K."/>
            <person name="Hall N."/>
            <person name="Watson M."/>
            <person name="Adriaenssens E.M."/>
            <person name="Foster-Nyarko E."/>
            <person name="Jarju S."/>
            <person name="Secka A."/>
            <person name="Antonio M."/>
            <person name="Oren A."/>
            <person name="Chaudhuri R.R."/>
            <person name="La Ragione R."/>
            <person name="Hildebrand F."/>
            <person name="Pallen M.J."/>
        </authorList>
    </citation>
    <scope>NUCLEOTIDE SEQUENCE</scope>
    <source>
        <strain evidence="14">378</strain>
    </source>
</reference>
<dbReference type="InterPro" id="IPR039430">
    <property type="entry name" value="Thymidylate_kin-like_dom"/>
</dbReference>
<evidence type="ECO:0000256" key="5">
    <source>
        <dbReference type="ARBA" id="ARBA00022727"/>
    </source>
</evidence>
<dbReference type="InterPro" id="IPR027417">
    <property type="entry name" value="P-loop_NTPase"/>
</dbReference>
<evidence type="ECO:0000256" key="7">
    <source>
        <dbReference type="ARBA" id="ARBA00022777"/>
    </source>
</evidence>
<comment type="catalytic activity">
    <reaction evidence="10 12">
        <text>dTMP + ATP = dTDP + ADP</text>
        <dbReference type="Rhea" id="RHEA:13517"/>
        <dbReference type="ChEBI" id="CHEBI:30616"/>
        <dbReference type="ChEBI" id="CHEBI:58369"/>
        <dbReference type="ChEBI" id="CHEBI:63528"/>
        <dbReference type="ChEBI" id="CHEBI:456216"/>
        <dbReference type="EC" id="2.7.4.9"/>
    </reaction>
</comment>
<dbReference type="CDD" id="cd01672">
    <property type="entry name" value="TMPK"/>
    <property type="match status" value="1"/>
</dbReference>
<dbReference type="GO" id="GO:0006227">
    <property type="term" value="P:dUDP biosynthetic process"/>
    <property type="evidence" value="ECO:0007669"/>
    <property type="project" value="TreeGrafter"/>
</dbReference>
<reference evidence="14" key="2">
    <citation type="submission" date="2021-04" db="EMBL/GenBank/DDBJ databases">
        <authorList>
            <person name="Gilroy R."/>
        </authorList>
    </citation>
    <scope>NUCLEOTIDE SEQUENCE</scope>
    <source>
        <strain evidence="14">378</strain>
    </source>
</reference>
<keyword evidence="5 12" id="KW-0545">Nucleotide biosynthesis</keyword>
<evidence type="ECO:0000259" key="13">
    <source>
        <dbReference type="Pfam" id="PF02223"/>
    </source>
</evidence>
<dbReference type="FunFam" id="3.40.50.300:FF:000225">
    <property type="entry name" value="Thymidylate kinase"/>
    <property type="match status" value="1"/>
</dbReference>
<comment type="similarity">
    <text evidence="1 12">Belongs to the thymidylate kinase family.</text>
</comment>
<dbReference type="Gene3D" id="3.40.50.300">
    <property type="entry name" value="P-loop containing nucleotide triphosphate hydrolases"/>
    <property type="match status" value="1"/>
</dbReference>
<organism evidence="14 15">
    <name type="scientific">Candidatus Anaerobiospirillum pullicola</name>
    <dbReference type="NCBI Taxonomy" id="2838451"/>
    <lineage>
        <taxon>Bacteria</taxon>
        <taxon>Pseudomonadati</taxon>
        <taxon>Pseudomonadota</taxon>
        <taxon>Gammaproteobacteria</taxon>
        <taxon>Aeromonadales</taxon>
        <taxon>Succinivibrionaceae</taxon>
        <taxon>Anaerobiospirillum</taxon>
    </lineage>
</organism>
<sequence length="224" mass="24460">MPLSSAPSALNPHRGLFIALEGGEGAGKSTQLATVRDYLTEQGFTVECTREPGGTKLAEQIRSVLLTPDPDESLCSASELLLMYAARAQLVNSKIKPLLEQGVVVISDRFDLSTIAYQGYGRGFSLEQIAALRQVAIGDFKPDLTLLFDVPVEVGMTRIKKRSAKDRIEQSSIDFFTRVRQGYLEYAAQHPDEVCVLDATGDVATVAQQVRALLAQRCASLRQQ</sequence>
<dbReference type="SUPFAM" id="SSF52540">
    <property type="entry name" value="P-loop containing nucleoside triphosphate hydrolases"/>
    <property type="match status" value="1"/>
</dbReference>
<dbReference type="InterPro" id="IPR018095">
    <property type="entry name" value="Thymidylate_kin_CS"/>
</dbReference>
<evidence type="ECO:0000256" key="8">
    <source>
        <dbReference type="ARBA" id="ARBA00022840"/>
    </source>
</evidence>
<evidence type="ECO:0000313" key="14">
    <source>
        <dbReference type="EMBL" id="MBU3844950.1"/>
    </source>
</evidence>
<evidence type="ECO:0000256" key="9">
    <source>
        <dbReference type="ARBA" id="ARBA00029962"/>
    </source>
</evidence>
<dbReference type="PROSITE" id="PS01331">
    <property type="entry name" value="THYMIDYLATE_KINASE"/>
    <property type="match status" value="1"/>
</dbReference>
<dbReference type="GO" id="GO:0004798">
    <property type="term" value="F:dTMP kinase activity"/>
    <property type="evidence" value="ECO:0007669"/>
    <property type="project" value="UniProtKB-UniRule"/>
</dbReference>
<dbReference type="GO" id="GO:0005829">
    <property type="term" value="C:cytosol"/>
    <property type="evidence" value="ECO:0007669"/>
    <property type="project" value="TreeGrafter"/>
</dbReference>
<dbReference type="InterPro" id="IPR018094">
    <property type="entry name" value="Thymidylate_kinase"/>
</dbReference>
<evidence type="ECO:0000256" key="10">
    <source>
        <dbReference type="ARBA" id="ARBA00048743"/>
    </source>
</evidence>
<gene>
    <name evidence="12 14" type="primary">tmk</name>
    <name evidence="14" type="ORF">H9847_08850</name>
</gene>
<comment type="function">
    <text evidence="11 12">Phosphorylation of dTMP to form dTDP in both de novo and salvage pathways of dTTP synthesis.</text>
</comment>
<keyword evidence="7 12" id="KW-0418">Kinase</keyword>
<dbReference type="GO" id="GO:0005524">
    <property type="term" value="F:ATP binding"/>
    <property type="evidence" value="ECO:0007669"/>
    <property type="project" value="UniProtKB-UniRule"/>
</dbReference>
<dbReference type="NCBIfam" id="TIGR00041">
    <property type="entry name" value="DTMP_kinase"/>
    <property type="match status" value="1"/>
</dbReference>
<dbReference type="Proteomes" id="UP000733611">
    <property type="component" value="Unassembled WGS sequence"/>
</dbReference>
<dbReference type="GO" id="GO:0006233">
    <property type="term" value="P:dTDP biosynthetic process"/>
    <property type="evidence" value="ECO:0007669"/>
    <property type="project" value="InterPro"/>
</dbReference>
<dbReference type="PANTHER" id="PTHR10344">
    <property type="entry name" value="THYMIDYLATE KINASE"/>
    <property type="match status" value="1"/>
</dbReference>
<proteinExistence type="inferred from homology"/>
<protein>
    <recommendedName>
        <fullName evidence="3 12">Thymidylate kinase</fullName>
        <ecNumber evidence="2 12">2.7.4.9</ecNumber>
    </recommendedName>
    <alternativeName>
        <fullName evidence="9 12">dTMP kinase</fullName>
    </alternativeName>
</protein>
<dbReference type="HAMAP" id="MF_00165">
    <property type="entry name" value="Thymidylate_kinase"/>
    <property type="match status" value="1"/>
</dbReference>
<dbReference type="GO" id="GO:0006235">
    <property type="term" value="P:dTTP biosynthetic process"/>
    <property type="evidence" value="ECO:0007669"/>
    <property type="project" value="UniProtKB-UniRule"/>
</dbReference>
<evidence type="ECO:0000256" key="6">
    <source>
        <dbReference type="ARBA" id="ARBA00022741"/>
    </source>
</evidence>
<feature type="domain" description="Thymidylate kinase-like" evidence="13">
    <location>
        <begin position="20"/>
        <end position="209"/>
    </location>
</feature>
<keyword evidence="8 12" id="KW-0067">ATP-binding</keyword>
<dbReference type="EC" id="2.7.4.9" evidence="2 12"/>
<evidence type="ECO:0000256" key="1">
    <source>
        <dbReference type="ARBA" id="ARBA00009776"/>
    </source>
</evidence>
<comment type="caution">
    <text evidence="14">The sequence shown here is derived from an EMBL/GenBank/DDBJ whole genome shotgun (WGS) entry which is preliminary data.</text>
</comment>
<keyword evidence="6 12" id="KW-0547">Nucleotide-binding</keyword>
<keyword evidence="4 12" id="KW-0808">Transferase</keyword>
<dbReference type="AlphaFoldDB" id="A0A948TH54"/>
<evidence type="ECO:0000256" key="2">
    <source>
        <dbReference type="ARBA" id="ARBA00012980"/>
    </source>
</evidence>
<evidence type="ECO:0000313" key="15">
    <source>
        <dbReference type="Proteomes" id="UP000733611"/>
    </source>
</evidence>
<evidence type="ECO:0000256" key="12">
    <source>
        <dbReference type="HAMAP-Rule" id="MF_00165"/>
    </source>
</evidence>
<accession>A0A948TH54</accession>
<dbReference type="EMBL" id="JAHLFE010000185">
    <property type="protein sequence ID" value="MBU3844950.1"/>
    <property type="molecule type" value="Genomic_DNA"/>
</dbReference>
<dbReference type="Pfam" id="PF02223">
    <property type="entry name" value="Thymidylate_kin"/>
    <property type="match status" value="1"/>
</dbReference>